<dbReference type="AlphaFoldDB" id="A0A327R0W2"/>
<dbReference type="SUPFAM" id="SSF53649">
    <property type="entry name" value="Alkaline phosphatase-like"/>
    <property type="match status" value="1"/>
</dbReference>
<dbReference type="EMBL" id="QLLN01000005">
    <property type="protein sequence ID" value="RAJ10261.1"/>
    <property type="molecule type" value="Genomic_DNA"/>
</dbReference>
<dbReference type="Gene3D" id="3.40.720.10">
    <property type="entry name" value="Alkaline Phosphatase, subunit A"/>
    <property type="match status" value="1"/>
</dbReference>
<evidence type="ECO:0000256" key="1">
    <source>
        <dbReference type="ARBA" id="ARBA00008779"/>
    </source>
</evidence>
<dbReference type="RefSeq" id="WP_211322994.1">
    <property type="nucleotide sequence ID" value="NZ_QLLN01000005.1"/>
</dbReference>
<dbReference type="Pfam" id="PF14707">
    <property type="entry name" value="Sulfatase_C"/>
    <property type="match status" value="1"/>
</dbReference>
<evidence type="ECO:0000256" key="2">
    <source>
        <dbReference type="ARBA" id="ARBA00022723"/>
    </source>
</evidence>
<accession>A0A327R0W2</accession>
<dbReference type="InterPro" id="IPR024607">
    <property type="entry name" value="Sulfatase_CS"/>
</dbReference>
<name>A0A327R0W2_9FLAO</name>
<evidence type="ECO:0000313" key="7">
    <source>
        <dbReference type="EMBL" id="RAJ10261.1"/>
    </source>
</evidence>
<comment type="caution">
    <text evidence="7">The sequence shown here is derived from an EMBL/GenBank/DDBJ whole genome shotgun (WGS) entry which is preliminary data.</text>
</comment>
<dbReference type="Gene3D" id="3.30.1120.10">
    <property type="match status" value="1"/>
</dbReference>
<keyword evidence="2" id="KW-0479">Metal-binding</keyword>
<evidence type="ECO:0000259" key="6">
    <source>
        <dbReference type="Pfam" id="PF00884"/>
    </source>
</evidence>
<keyword evidence="3" id="KW-0378">Hydrolase</keyword>
<dbReference type="Proteomes" id="UP000249696">
    <property type="component" value="Unassembled WGS sequence"/>
</dbReference>
<dbReference type="InterPro" id="IPR000917">
    <property type="entry name" value="Sulfatase_N"/>
</dbReference>
<evidence type="ECO:0000256" key="3">
    <source>
        <dbReference type="ARBA" id="ARBA00022801"/>
    </source>
</evidence>
<feature type="compositionally biased region" description="Basic and acidic residues" evidence="5">
    <location>
        <begin position="493"/>
        <end position="503"/>
    </location>
</feature>
<feature type="domain" description="Sulfatase N-terminal" evidence="6">
    <location>
        <begin position="47"/>
        <end position="366"/>
    </location>
</feature>
<gene>
    <name evidence="7" type="ORF">LV92_03010</name>
</gene>
<evidence type="ECO:0000313" key="8">
    <source>
        <dbReference type="Proteomes" id="UP000249696"/>
    </source>
</evidence>
<keyword evidence="8" id="KW-1185">Reference proteome</keyword>
<reference evidence="7 8" key="1">
    <citation type="submission" date="2018-06" db="EMBL/GenBank/DDBJ databases">
        <title>Genomic Encyclopedia of Archaeal and Bacterial Type Strains, Phase II (KMG-II): from individual species to whole genera.</title>
        <authorList>
            <person name="Goeker M."/>
        </authorList>
    </citation>
    <scope>NUCLEOTIDE SEQUENCE [LARGE SCALE GENOMIC DNA]</scope>
    <source>
        <strain evidence="7 8">DSM 23522</strain>
    </source>
</reference>
<dbReference type="InterPro" id="IPR017850">
    <property type="entry name" value="Alkaline_phosphatase_core_sf"/>
</dbReference>
<organism evidence="7 8">
    <name type="scientific">Arenibacter echinorum</name>
    <dbReference type="NCBI Taxonomy" id="440515"/>
    <lineage>
        <taxon>Bacteria</taxon>
        <taxon>Pseudomonadati</taxon>
        <taxon>Bacteroidota</taxon>
        <taxon>Flavobacteriia</taxon>
        <taxon>Flavobacteriales</taxon>
        <taxon>Flavobacteriaceae</taxon>
        <taxon>Arenibacter</taxon>
    </lineage>
</organism>
<evidence type="ECO:0000256" key="4">
    <source>
        <dbReference type="ARBA" id="ARBA00022837"/>
    </source>
</evidence>
<sequence>MKTLDNTVMIKKKNGLEIPLFISISLFSLLFFLSSTANGQIKSGQAPNIVLIFMDDMGYGDLDLNGAIGYTLPNINKLASQGMRFTNFYAAQPICSASRAGILTGCYPNRIGLTGALFPDSKIGMNSAEETIPEVLKKKGYATSMVGKWHLGDAKEFLPLQHGFDEYFGLPYSNDMWSIAYDGKLETDKSSWRSKVPPLPLIEGNNIIETIQNMDQMNTLTTRYTEKAVSFIERHKGRPFFLYFAHTMPHVPLAVSDKFKGKSEQGLYGDVMMEIDWSVGQIMKILKENDLENNTLVVFTSDNGPWLTFGAHGGSSGGLREGKQTTFEGGQREPAIMRWPGVIPEGTVNNKLASTIDLLPTFAAITEAPLPEKKIDGINILPLFKGNEYENPRDTFYYYYGKNSLEAVREGPWKLVLPHKYKSDEGELPGKDGNIGSRHTDSIGLALYDLRRDPGERYNVLKHNPDVVEKLQKLVERARVDLGDDLTGRPGNNRREPGRIGAE</sequence>
<dbReference type="PANTHER" id="PTHR42693:SF53">
    <property type="entry name" value="ENDO-4-O-SULFATASE"/>
    <property type="match status" value="1"/>
</dbReference>
<dbReference type="CDD" id="cd16026">
    <property type="entry name" value="GALNS_like"/>
    <property type="match status" value="1"/>
</dbReference>
<dbReference type="InterPro" id="IPR050738">
    <property type="entry name" value="Sulfatase"/>
</dbReference>
<dbReference type="Pfam" id="PF00884">
    <property type="entry name" value="Sulfatase"/>
    <property type="match status" value="1"/>
</dbReference>
<dbReference type="PANTHER" id="PTHR42693">
    <property type="entry name" value="ARYLSULFATASE FAMILY MEMBER"/>
    <property type="match status" value="1"/>
</dbReference>
<dbReference type="GO" id="GO:0046872">
    <property type="term" value="F:metal ion binding"/>
    <property type="evidence" value="ECO:0007669"/>
    <property type="project" value="UniProtKB-KW"/>
</dbReference>
<evidence type="ECO:0000256" key="5">
    <source>
        <dbReference type="SAM" id="MobiDB-lite"/>
    </source>
</evidence>
<comment type="similarity">
    <text evidence="1">Belongs to the sulfatase family.</text>
</comment>
<keyword evidence="4" id="KW-0106">Calcium</keyword>
<dbReference type="PROSITE" id="PS00149">
    <property type="entry name" value="SULFATASE_2"/>
    <property type="match status" value="1"/>
</dbReference>
<protein>
    <submittedName>
        <fullName evidence="7">Arylsulfatase</fullName>
    </submittedName>
</protein>
<feature type="region of interest" description="Disordered" evidence="5">
    <location>
        <begin position="482"/>
        <end position="503"/>
    </location>
</feature>
<dbReference type="GO" id="GO:0004065">
    <property type="term" value="F:arylsulfatase activity"/>
    <property type="evidence" value="ECO:0007669"/>
    <property type="project" value="TreeGrafter"/>
</dbReference>
<proteinExistence type="inferred from homology"/>